<proteinExistence type="predicted"/>
<dbReference type="RefSeq" id="WP_011182875.1">
    <property type="nucleotide sequence ID" value="NC_005969.1"/>
</dbReference>
<keyword evidence="1" id="KW-0614">Plasmid</keyword>
<dbReference type="AlphaFoldDB" id="Q6H0Z2"/>
<geneLocation type="plasmid" evidence="1">
    <name>pTC</name>
</geneLocation>
<sequence length="79" mass="9057">MMMNATKRRLRVIWGLPIPAKSLSRLLVQVLQVVDKVEFADAEGAIFQTIPLNDDQVQWIQDLGKEFGIEVHFEKFTGE</sequence>
<dbReference type="EMBL" id="AY517480">
    <property type="protein sequence ID" value="AAT46504.1"/>
    <property type="molecule type" value="Genomic_DNA"/>
</dbReference>
<name>Q6H0Z2_9CREN</name>
<accession>Q6H0Z2</accession>
<evidence type="ECO:0000313" key="1">
    <source>
        <dbReference type="EMBL" id="AAT46504.1"/>
    </source>
</evidence>
<reference evidence="1" key="1">
    <citation type="submission" date="2004-01" db="EMBL/GenBank/DDBJ databases">
        <title>Plasmid pTC and its variants of hyperthermoacidophilic archaeon Sulfolobus tengchongensis.</title>
        <authorList>
            <person name="Xiang X."/>
            <person name="Huang L."/>
        </authorList>
    </citation>
    <scope>NUCLEOTIDE SEQUENCE</scope>
    <source>
        <plasmid evidence="1">pTC</plasmid>
    </source>
</reference>
<protein>
    <submittedName>
        <fullName evidence="1">Uncharacterized protein</fullName>
    </submittedName>
</protein>
<organism evidence="1">
    <name type="scientific">Sulfolobus tengchongensis</name>
    <dbReference type="NCBI Taxonomy" id="207809"/>
    <lineage>
        <taxon>Archaea</taxon>
        <taxon>Thermoproteota</taxon>
        <taxon>Thermoprotei</taxon>
        <taxon>Sulfolobales</taxon>
        <taxon>Sulfolobaceae</taxon>
        <taxon>Sulfolobus</taxon>
    </lineage>
</organism>